<sequence length="714" mass="78129">MASKRMNVLVYSGAGSTSESVRHCLFTLRRLLSPFYAVIPVSSEVIIKEPWSSTCALLVLPGGADLGYVRTLNGEGNRRISRYVNGGGSFLGFCAGGYYGSARCEFEVDDPKMAVVGDRELAFFPGVCRGLAFEGFKYASEAGARAADVKIHKERFGDVEDGMAESFKSYYNGGGVFVDAKKLEERGVQILASYTEDLHVEAGEGAAAVVYRKVGEGHVVLTGPHPEFAPQNLNRIPTLPDYDLVIDLVTSTDATRQAFLRLVLQKLGLQINEQEQAVPSLSRLHLTSHHVTDVANLVATWSEIITVIDDDQYIKGQNDVFRIEKEDSAWSVKDLKRAVSAVSQKLPALTNLTGQVDGQQVTASAEENAKPNTIEEEIQDCINYTANTTPDQILDYDKVVKTIIPHTSGIPTMKETPFHHEAYYANLHHYHTKLRNPNPSFGTTLLYGETVTSTNTLLEKNPSLLRTLPTGTTLTATTQIAGRGRGTNIWISPPGGLMFSTVLHHSFSQSQTAPVIFIQYLAALAIIRGIHTYAPAYASLAVKLKWPNDIYARLPGSANNPLVKIGGILVNSSYAGSAYDIVCGIGLNLSNALPTASLDQLAASHTPPLKPLTHEKLLASILANFEALYTEFLLVGFSRALEEEYYKAWLHTDQVVTLESEGGVRARIKGITRDWGLLLAEELGWEDRGTGRVVQLQSDSNSFDFFRGLVKRKV</sequence>
<dbReference type="InterPro" id="IPR029062">
    <property type="entry name" value="Class_I_gatase-like"/>
</dbReference>
<dbReference type="CDD" id="cd03144">
    <property type="entry name" value="GATase1_ScBLP_like"/>
    <property type="match status" value="1"/>
</dbReference>
<evidence type="ECO:0000256" key="1">
    <source>
        <dbReference type="ARBA" id="ARBA00009934"/>
    </source>
</evidence>
<dbReference type="eggNOG" id="KOG1536">
    <property type="taxonomic scope" value="Eukaryota"/>
</dbReference>
<dbReference type="InterPro" id="IPR004408">
    <property type="entry name" value="Biotin_CoA_COase_ligase"/>
</dbReference>
<proteinExistence type="inferred from homology"/>
<dbReference type="Gene3D" id="3.30.930.10">
    <property type="entry name" value="Bira Bifunctional Protein, Domain 2"/>
    <property type="match status" value="1"/>
</dbReference>
<evidence type="ECO:0000259" key="3">
    <source>
        <dbReference type="PROSITE" id="PS51733"/>
    </source>
</evidence>
<organism evidence="5">
    <name type="scientific">Leptosphaeria maculans (strain JN3 / isolate v23.1.3 / race Av1-4-5-6-7-8)</name>
    <name type="common">Blackleg fungus</name>
    <name type="synonym">Phoma lingam</name>
    <dbReference type="NCBI Taxonomy" id="985895"/>
    <lineage>
        <taxon>Eukaryota</taxon>
        <taxon>Fungi</taxon>
        <taxon>Dikarya</taxon>
        <taxon>Ascomycota</taxon>
        <taxon>Pezizomycotina</taxon>
        <taxon>Dothideomycetes</taxon>
        <taxon>Pleosporomycetidae</taxon>
        <taxon>Pleosporales</taxon>
        <taxon>Pleosporineae</taxon>
        <taxon>Leptosphaeriaceae</taxon>
        <taxon>Plenodomus</taxon>
        <taxon>Plenodomus lingam/Leptosphaeria maculans species complex</taxon>
    </lineage>
</organism>
<dbReference type="Gene3D" id="3.40.50.880">
    <property type="match status" value="1"/>
</dbReference>
<dbReference type="PANTHER" id="PTHR12835">
    <property type="entry name" value="BIOTIN PROTEIN LIGASE"/>
    <property type="match status" value="1"/>
</dbReference>
<protein>
    <submittedName>
        <fullName evidence="4">Similar to biotin apo-protein ligase</fullName>
    </submittedName>
</protein>
<dbReference type="GeneID" id="13284011"/>
<feature type="domain" description="BPL/LPL catalytic" evidence="3">
    <location>
        <begin position="427"/>
        <end position="633"/>
    </location>
</feature>
<dbReference type="EMBL" id="FP929065">
    <property type="protein sequence ID" value="CBX91056.1"/>
    <property type="molecule type" value="Genomic_DNA"/>
</dbReference>
<dbReference type="PROSITE" id="PS51733">
    <property type="entry name" value="BPL_LPL_CATALYTIC"/>
    <property type="match status" value="1"/>
</dbReference>
<dbReference type="Pfam" id="PF09825">
    <property type="entry name" value="BPL_N"/>
    <property type="match status" value="1"/>
</dbReference>
<dbReference type="CDD" id="cd16442">
    <property type="entry name" value="BPL"/>
    <property type="match status" value="1"/>
</dbReference>
<dbReference type="STRING" id="985895.E4ZIN5"/>
<name>E4ZIN5_LEPMJ</name>
<evidence type="ECO:0000313" key="4">
    <source>
        <dbReference type="EMBL" id="CBX91056.1"/>
    </source>
</evidence>
<dbReference type="FunCoup" id="E4ZIN5">
    <property type="interactions" value="110"/>
</dbReference>
<reference evidence="5" key="1">
    <citation type="journal article" date="2011" name="Nat. Commun.">
        <title>Effector diversification within compartments of the Leptosphaeria maculans genome affected by Repeat-Induced Point mutations.</title>
        <authorList>
            <person name="Rouxel T."/>
            <person name="Grandaubert J."/>
            <person name="Hane J.K."/>
            <person name="Hoede C."/>
            <person name="van de Wouw A.P."/>
            <person name="Couloux A."/>
            <person name="Dominguez V."/>
            <person name="Anthouard V."/>
            <person name="Bally P."/>
            <person name="Bourras S."/>
            <person name="Cozijnsen A.J."/>
            <person name="Ciuffetti L.M."/>
            <person name="Degrave A."/>
            <person name="Dilmaghani A."/>
            <person name="Duret L."/>
            <person name="Fudal I."/>
            <person name="Goodwin S.B."/>
            <person name="Gout L."/>
            <person name="Glaser N."/>
            <person name="Linglin J."/>
            <person name="Kema G.H.J."/>
            <person name="Lapalu N."/>
            <person name="Lawrence C.B."/>
            <person name="May K."/>
            <person name="Meyer M."/>
            <person name="Ollivier B."/>
            <person name="Poulain J."/>
            <person name="Schoch C.L."/>
            <person name="Simon A."/>
            <person name="Spatafora J.W."/>
            <person name="Stachowiak A."/>
            <person name="Turgeon B.G."/>
            <person name="Tyler B.M."/>
            <person name="Vincent D."/>
            <person name="Weissenbach J."/>
            <person name="Amselem J."/>
            <person name="Quesneville H."/>
            <person name="Oliver R.P."/>
            <person name="Wincker P."/>
            <person name="Balesdent M.-H."/>
            <person name="Howlett B.J."/>
        </authorList>
    </citation>
    <scope>NUCLEOTIDE SEQUENCE [LARGE SCALE GENOMIC DNA]</scope>
    <source>
        <strain evidence="5">JN3 / isolate v23.1.3 / race Av1-4-5-6-7-8</strain>
    </source>
</reference>
<dbReference type="OMA" id="HHAFYSN"/>
<dbReference type="InParanoid" id="E4ZIN5"/>
<comment type="similarity">
    <text evidence="1">Belongs to the biotin--protein ligase family.</text>
</comment>
<dbReference type="Proteomes" id="UP000002668">
    <property type="component" value="Genome"/>
</dbReference>
<dbReference type="GO" id="GO:0005737">
    <property type="term" value="C:cytoplasm"/>
    <property type="evidence" value="ECO:0007669"/>
    <property type="project" value="TreeGrafter"/>
</dbReference>
<evidence type="ECO:0000256" key="2">
    <source>
        <dbReference type="ARBA" id="ARBA00022598"/>
    </source>
</evidence>
<dbReference type="InterPro" id="IPR019197">
    <property type="entry name" value="Biotin-prot_ligase_N"/>
</dbReference>
<dbReference type="PANTHER" id="PTHR12835:SF5">
    <property type="entry name" value="BIOTIN--PROTEIN LIGASE"/>
    <property type="match status" value="1"/>
</dbReference>
<dbReference type="GO" id="GO:0004077">
    <property type="term" value="F:biotin--[biotin carboxyl-carrier protein] ligase activity"/>
    <property type="evidence" value="ECO:0007669"/>
    <property type="project" value="EnsemblFungi"/>
</dbReference>
<evidence type="ECO:0000313" key="5">
    <source>
        <dbReference type="Proteomes" id="UP000002668"/>
    </source>
</evidence>
<dbReference type="InterPro" id="IPR045864">
    <property type="entry name" value="aa-tRNA-synth_II/BPL/LPL"/>
</dbReference>
<dbReference type="VEuPathDB" id="FungiDB:LEMA_P060900.1"/>
<accession>E4ZIN5</accession>
<dbReference type="NCBIfam" id="TIGR00121">
    <property type="entry name" value="birA_ligase"/>
    <property type="match status" value="1"/>
</dbReference>
<gene>
    <name evidence="4" type="ORF">LEMA_P060900.1</name>
</gene>
<dbReference type="AlphaFoldDB" id="E4ZIN5"/>
<dbReference type="OrthoDB" id="10250105at2759"/>
<dbReference type="SUPFAM" id="SSF55681">
    <property type="entry name" value="Class II aaRS and biotin synthetases"/>
    <property type="match status" value="1"/>
</dbReference>
<dbReference type="InterPro" id="IPR004143">
    <property type="entry name" value="BPL_LPL_catalytic"/>
</dbReference>
<keyword evidence="5" id="KW-1185">Reference proteome</keyword>
<dbReference type="Pfam" id="PF03099">
    <property type="entry name" value="BPL_LplA_LipB"/>
    <property type="match status" value="1"/>
</dbReference>
<dbReference type="SUPFAM" id="SSF52317">
    <property type="entry name" value="Class I glutamine amidotransferase-like"/>
    <property type="match status" value="1"/>
</dbReference>
<dbReference type="HOGENOM" id="CLU_006150_1_1_1"/>
<keyword evidence="2 4" id="KW-0436">Ligase</keyword>